<proteinExistence type="predicted"/>
<reference evidence="1 2" key="1">
    <citation type="submission" date="2020-08" db="EMBL/GenBank/DDBJ databases">
        <title>The Agave Microbiome: Exploring the role of microbial communities in plant adaptations to desert environments.</title>
        <authorList>
            <person name="Partida-Martinez L.P."/>
        </authorList>
    </citation>
    <scope>NUCLEOTIDE SEQUENCE [LARGE SCALE GENOMIC DNA]</scope>
    <source>
        <strain evidence="1 2">AT2.18</strain>
    </source>
</reference>
<comment type="caution">
    <text evidence="1">The sequence shown here is derived from an EMBL/GenBank/DDBJ whole genome shotgun (WGS) entry which is preliminary data.</text>
</comment>
<gene>
    <name evidence="1" type="ORF">FHR72_001956</name>
</gene>
<sequence>MFRVVRITGVLEDDITRAITLLTELRLVAPSEIADSAQRVI</sequence>
<dbReference type="AlphaFoldDB" id="A0A839Q2D1"/>
<dbReference type="Proteomes" id="UP000550501">
    <property type="component" value="Unassembled WGS sequence"/>
</dbReference>
<keyword evidence="2" id="KW-1185">Reference proteome</keyword>
<accession>A0A839Q2D1</accession>
<name>A0A839Q2D1_MYCIR</name>
<dbReference type="EMBL" id="JACHVU010000003">
    <property type="protein sequence ID" value="MBB2990488.1"/>
    <property type="molecule type" value="Genomic_DNA"/>
</dbReference>
<organism evidence="1 2">
    <name type="scientific">Mycolicibacterium iranicum</name>
    <name type="common">Mycobacterium iranicum</name>
    <dbReference type="NCBI Taxonomy" id="912594"/>
    <lineage>
        <taxon>Bacteria</taxon>
        <taxon>Bacillati</taxon>
        <taxon>Actinomycetota</taxon>
        <taxon>Actinomycetes</taxon>
        <taxon>Mycobacteriales</taxon>
        <taxon>Mycobacteriaceae</taxon>
        <taxon>Mycolicibacterium</taxon>
    </lineage>
</organism>
<dbReference type="RefSeq" id="WP_260155939.1">
    <property type="nucleotide sequence ID" value="NZ_JACHVU010000003.1"/>
</dbReference>
<evidence type="ECO:0000313" key="1">
    <source>
        <dbReference type="EMBL" id="MBB2990488.1"/>
    </source>
</evidence>
<evidence type="ECO:0000313" key="2">
    <source>
        <dbReference type="Proteomes" id="UP000550501"/>
    </source>
</evidence>
<protein>
    <submittedName>
        <fullName evidence="1">Uncharacterized protein</fullName>
    </submittedName>
</protein>